<dbReference type="EMBL" id="CDMZ01004920">
    <property type="protein sequence ID" value="CEM51332.1"/>
    <property type="molecule type" value="Genomic_DNA"/>
</dbReference>
<name>A0A0G4I372_9ALVE</name>
<evidence type="ECO:0000256" key="1">
    <source>
        <dbReference type="SAM" id="MobiDB-lite"/>
    </source>
</evidence>
<organism evidence="2">
    <name type="scientific">Chromera velia CCMP2878</name>
    <dbReference type="NCBI Taxonomy" id="1169474"/>
    <lineage>
        <taxon>Eukaryota</taxon>
        <taxon>Sar</taxon>
        <taxon>Alveolata</taxon>
        <taxon>Colpodellida</taxon>
        <taxon>Chromeraceae</taxon>
        <taxon>Chromera</taxon>
    </lineage>
</organism>
<protein>
    <submittedName>
        <fullName evidence="2">Uncharacterized protein</fullName>
    </submittedName>
</protein>
<proteinExistence type="predicted"/>
<feature type="compositionally biased region" description="Basic and acidic residues" evidence="1">
    <location>
        <begin position="29"/>
        <end position="54"/>
    </location>
</feature>
<dbReference type="VEuPathDB" id="CryptoDB:Cvel_10555"/>
<feature type="region of interest" description="Disordered" evidence="1">
    <location>
        <begin position="333"/>
        <end position="375"/>
    </location>
</feature>
<sequence length="574" mass="63588">MDVVEGTGEAHEEEEDSGQDGDLGGETGETEREVDQEGERDATMGEEGDSKGLETEGAAAAAAGVESAPFDREGAKRVRRMEEREEGSSKNKTPTMTGRTTRHLQLRFVAMGNCSDPEYWKRKELFRSLLRSDQRRELYVFGLHAVRVLQKVVADAKKAQGVEADFDLQFMNEAVVWDMGGAQGEDKEDVTMVILHVGLFALPSTVTFEDDFHFWGLTWAHFDSVVQTWDASCKQMKSWKYSWVQKVMRAANAGIETRPGAKATKLRLVGTLNPQKYDNAKWRRQTLETTGNLLKDDGRKLMRKLIGNPEDESVFLHSGVLCLRKLEPKGGGGLVSWTASDGERRRQGDRGKDTGRGKDKERGETREMGVRTSASRLSSFGKWRFSGGTAGPLPVTDQEPSSSCSSSSSSSSSGEFLYCRGGSMPPSAQQMPGTRHPEGVRQPRDVWQRMAANGWLQSVKVQCGPPPRQVPGLPSWVRMDVVFDLEWPSTGEGVFTLAQQADCKKSSDPATKKLRQTVHKLLCTKLCDMSNKLLNESGAPLKLCARQSSYSSIYFIDPSDPTDNARNALRFLPK</sequence>
<gene>
    <name evidence="2" type="ORF">Cvel_10555</name>
</gene>
<dbReference type="PhylomeDB" id="A0A0G4I372"/>
<feature type="region of interest" description="Disordered" evidence="1">
    <location>
        <begin position="1"/>
        <end position="98"/>
    </location>
</feature>
<feature type="compositionally biased region" description="Basic and acidic residues" evidence="1">
    <location>
        <begin position="341"/>
        <end position="369"/>
    </location>
</feature>
<feature type="compositionally biased region" description="Basic and acidic residues" evidence="1">
    <location>
        <begin position="69"/>
        <end position="89"/>
    </location>
</feature>
<feature type="compositionally biased region" description="Low complexity" evidence="1">
    <location>
        <begin position="401"/>
        <end position="413"/>
    </location>
</feature>
<feature type="region of interest" description="Disordered" evidence="1">
    <location>
        <begin position="388"/>
        <end position="440"/>
    </location>
</feature>
<reference evidence="2" key="1">
    <citation type="submission" date="2014-11" db="EMBL/GenBank/DDBJ databases">
        <authorList>
            <person name="Otto D Thomas"/>
            <person name="Naeem Raeece"/>
        </authorList>
    </citation>
    <scope>NUCLEOTIDE SEQUENCE</scope>
</reference>
<dbReference type="AlphaFoldDB" id="A0A0G4I372"/>
<accession>A0A0G4I372</accession>
<evidence type="ECO:0000313" key="2">
    <source>
        <dbReference type="EMBL" id="CEM51332.1"/>
    </source>
</evidence>